<feature type="compositionally biased region" description="Low complexity" evidence="1">
    <location>
        <begin position="419"/>
        <end position="429"/>
    </location>
</feature>
<evidence type="ECO:0000313" key="3">
    <source>
        <dbReference type="Proteomes" id="UP000664203"/>
    </source>
</evidence>
<proteinExistence type="predicted"/>
<feature type="region of interest" description="Disordered" evidence="1">
    <location>
        <begin position="1"/>
        <end position="227"/>
    </location>
</feature>
<gene>
    <name evidence="2" type="ORF">ALECFALPRED_008109</name>
</gene>
<dbReference type="GO" id="GO:0006360">
    <property type="term" value="P:transcription by RNA polymerase I"/>
    <property type="evidence" value="ECO:0007669"/>
    <property type="project" value="InterPro"/>
</dbReference>
<dbReference type="PANTHER" id="PTHR28155:SF1">
    <property type="entry name" value="DNA-DIRECTED RNA POLYMERASE I SUBUNIT RPA34.5-DOMAIN-CONTAINING PROTEIN"/>
    <property type="match status" value="1"/>
</dbReference>
<feature type="compositionally biased region" description="Acidic residues" evidence="1">
    <location>
        <begin position="102"/>
        <end position="113"/>
    </location>
</feature>
<feature type="compositionally biased region" description="Polar residues" evidence="1">
    <location>
        <begin position="1"/>
        <end position="10"/>
    </location>
</feature>
<dbReference type="AlphaFoldDB" id="A0A8H3ETL7"/>
<feature type="compositionally biased region" description="Basic and acidic residues" evidence="1">
    <location>
        <begin position="520"/>
        <end position="532"/>
    </location>
</feature>
<dbReference type="PANTHER" id="PTHR28155">
    <property type="entry name" value="ACR243WP"/>
    <property type="match status" value="1"/>
</dbReference>
<name>A0A8H3ETL7_9LECA</name>
<dbReference type="OrthoDB" id="76224at2759"/>
<protein>
    <submittedName>
        <fullName evidence="2">Uncharacterized protein</fullName>
    </submittedName>
</protein>
<organism evidence="2 3">
    <name type="scientific">Alectoria fallacina</name>
    <dbReference type="NCBI Taxonomy" id="1903189"/>
    <lineage>
        <taxon>Eukaryota</taxon>
        <taxon>Fungi</taxon>
        <taxon>Dikarya</taxon>
        <taxon>Ascomycota</taxon>
        <taxon>Pezizomycotina</taxon>
        <taxon>Lecanoromycetes</taxon>
        <taxon>OSLEUM clade</taxon>
        <taxon>Lecanoromycetidae</taxon>
        <taxon>Lecanorales</taxon>
        <taxon>Lecanorineae</taxon>
        <taxon>Parmeliaceae</taxon>
        <taxon>Alectoria</taxon>
    </lineage>
</organism>
<keyword evidence="3" id="KW-1185">Reference proteome</keyword>
<dbReference type="Gene3D" id="6.20.250.70">
    <property type="match status" value="1"/>
</dbReference>
<feature type="compositionally biased region" description="Low complexity" evidence="1">
    <location>
        <begin position="184"/>
        <end position="198"/>
    </location>
</feature>
<dbReference type="EMBL" id="CAJPDR010000055">
    <property type="protein sequence ID" value="CAF9912409.1"/>
    <property type="molecule type" value="Genomic_DNA"/>
</dbReference>
<evidence type="ECO:0000313" key="2">
    <source>
        <dbReference type="EMBL" id="CAF9912409.1"/>
    </source>
</evidence>
<feature type="compositionally biased region" description="Basic and acidic residues" evidence="1">
    <location>
        <begin position="595"/>
        <end position="613"/>
    </location>
</feature>
<accession>A0A8H3ETL7</accession>
<dbReference type="Proteomes" id="UP000664203">
    <property type="component" value="Unassembled WGS sequence"/>
</dbReference>
<dbReference type="InterPro" id="IPR013240">
    <property type="entry name" value="DNA-dir_RNA_pol1_su_RPA34"/>
</dbReference>
<comment type="caution">
    <text evidence="2">The sequence shown here is derived from an EMBL/GenBank/DDBJ whole genome shotgun (WGS) entry which is preliminary data.</text>
</comment>
<feature type="compositionally biased region" description="Polar residues" evidence="1">
    <location>
        <begin position="626"/>
        <end position="644"/>
    </location>
</feature>
<feature type="compositionally biased region" description="Low complexity" evidence="1">
    <location>
        <begin position="211"/>
        <end position="223"/>
    </location>
</feature>
<feature type="compositionally biased region" description="Basic and acidic residues" evidence="1">
    <location>
        <begin position="646"/>
        <end position="658"/>
    </location>
</feature>
<sequence>MAGPKGSSSLPAKKPKVEATKPATATNPSLLSAEFVEDSDESGDARIPSVKKQASDAARPKPKPKSTKPAAASKPSISLAKSSKKRKSPSPSPAKDGANGSESEDDESSQDEEGPAKKKLLVAQDGSPTPKPKPVAVRPIPAKRSIKPSTNVKPLGGNTQRGSGATANESSNKAGGSSEGGSSGNESGSGSESESGSSDKTSLQSPRKKSPIQTSASQQSTSIYEPPAGFKSTSISVHPASQLSEILAPPNLQGKQIWHITAPESIPISLVKEVSTHNIGNGASILEYQGAKYGLVTESETEQASSRALLLPSTQTNNYRPSKSTIVKTLHLQQLVSLPNLALEPAVHPDRSVSASQSYRKTPRQQPEGLRMRYRPFGVSDDSDLEPSSEPIPKVPEFRTPAPVKETSPRRKRKRLEFNNSSSNISSAAKSKRQKQNPKATAGAVEDPIDIDAVSDKRSNVAESPAKSPHPETNGVNSNHNLTIGKETKEERKRRRQKEKIEHRESPSKPGTALPLDLQQHVEKMQPGEVVERVPAIANAVNGTTRLDDDLSPPKESKEEETKRREARRRQKELERASRGASSISAERPSQQELPDSRDPMMQEIETAQREASIRIPTPRPSSPRNQSLVALESRNSTLDPSHSSQRKETKEERAKRREEKRRRRMERGSA</sequence>
<evidence type="ECO:0000256" key="1">
    <source>
        <dbReference type="SAM" id="MobiDB-lite"/>
    </source>
</evidence>
<feature type="compositionally biased region" description="Basic residues" evidence="1">
    <location>
        <begin position="659"/>
        <end position="671"/>
    </location>
</feature>
<reference evidence="2" key="1">
    <citation type="submission" date="2021-03" db="EMBL/GenBank/DDBJ databases">
        <authorList>
            <person name="Tagirdzhanova G."/>
        </authorList>
    </citation>
    <scope>NUCLEOTIDE SEQUENCE</scope>
</reference>
<feature type="compositionally biased region" description="Low complexity" evidence="1">
    <location>
        <begin position="67"/>
        <end position="81"/>
    </location>
</feature>
<feature type="compositionally biased region" description="Basic and acidic residues" evidence="1">
    <location>
        <begin position="546"/>
        <end position="564"/>
    </location>
</feature>
<dbReference type="InterPro" id="IPR053263">
    <property type="entry name" value="Euk_RPA34_RNAP_subunit"/>
</dbReference>
<feature type="region of interest" description="Disordered" evidence="1">
    <location>
        <begin position="348"/>
        <end position="671"/>
    </location>
</feature>
<feature type="compositionally biased region" description="Polar residues" evidence="1">
    <location>
        <begin position="147"/>
        <end position="167"/>
    </location>
</feature>
<dbReference type="Pfam" id="PF08208">
    <property type="entry name" value="RNA_polI_A34"/>
    <property type="match status" value="1"/>
</dbReference>
<feature type="compositionally biased region" description="Polar residues" evidence="1">
    <location>
        <begin position="580"/>
        <end position="594"/>
    </location>
</feature>